<evidence type="ECO:0000313" key="3">
    <source>
        <dbReference type="Proteomes" id="UP000800235"/>
    </source>
</evidence>
<protein>
    <submittedName>
        <fullName evidence="2">Uncharacterized protein</fullName>
    </submittedName>
</protein>
<dbReference type="EMBL" id="MU007049">
    <property type="protein sequence ID" value="KAF2429144.1"/>
    <property type="molecule type" value="Genomic_DNA"/>
</dbReference>
<accession>A0A9P4NNK7</accession>
<name>A0A9P4NNK7_9PEZI</name>
<sequence length="490" mass="54452">MDLFALSKLVVFGGEISRRLISFAKKIDEAPSSIRSIGFEIRSTCDVLNELHGVLKRQQNERMSSISTDALEEIQEAFDKCDEIIYEVGQGVLRGHEKLKVAPVIDELYIVSIQERVLWPLLQPRLYSLVADLSDAKMDIVLHLLVLQVRSERFYGRRMDVPLFSTLTRQQREETIAQLWHNKMQRDPEPSGYLTSGAGHVSPGEGGSPVLQRLNEESSESDNSDAESDSDSSEKRGRSIFRRIVRRLSGSKDKKHCNSQPNSLTRTTLRRNGTIARPTMGSKAHSERPALGRSRSSSAKSTSEHSSNSSGARSWNSSTSTAPPSYPAPRPSFQQRPSLLSITNPRIVILNGGVQRVKSVSWKHGPTMSAKRGIELEWDALKMDGDWDEGTGSDERRLGHQLLLSQLSSRVALPRRDTLSTPAIVDMLVSRWTTSPSRREVSYIGTSPTLSGISQFSLMSGASSFYSAGGDERDSHQHITTPTLVRQLLV</sequence>
<feature type="compositionally biased region" description="Polar residues" evidence="1">
    <location>
        <begin position="258"/>
        <end position="271"/>
    </location>
</feature>
<feature type="compositionally biased region" description="Acidic residues" evidence="1">
    <location>
        <begin position="217"/>
        <end position="231"/>
    </location>
</feature>
<gene>
    <name evidence="2" type="ORF">EJ08DRAFT_698509</name>
</gene>
<keyword evidence="3" id="KW-1185">Reference proteome</keyword>
<dbReference type="OrthoDB" id="3929313at2759"/>
<feature type="compositionally biased region" description="Low complexity" evidence="1">
    <location>
        <begin position="294"/>
        <end position="323"/>
    </location>
</feature>
<evidence type="ECO:0000256" key="1">
    <source>
        <dbReference type="SAM" id="MobiDB-lite"/>
    </source>
</evidence>
<dbReference type="AlphaFoldDB" id="A0A9P4NNK7"/>
<evidence type="ECO:0000313" key="2">
    <source>
        <dbReference type="EMBL" id="KAF2429144.1"/>
    </source>
</evidence>
<feature type="region of interest" description="Disordered" evidence="1">
    <location>
        <begin position="182"/>
        <end position="336"/>
    </location>
</feature>
<comment type="caution">
    <text evidence="2">The sequence shown here is derived from an EMBL/GenBank/DDBJ whole genome shotgun (WGS) entry which is preliminary data.</text>
</comment>
<proteinExistence type="predicted"/>
<dbReference type="Proteomes" id="UP000800235">
    <property type="component" value="Unassembled WGS sequence"/>
</dbReference>
<organism evidence="2 3">
    <name type="scientific">Tothia fuscella</name>
    <dbReference type="NCBI Taxonomy" id="1048955"/>
    <lineage>
        <taxon>Eukaryota</taxon>
        <taxon>Fungi</taxon>
        <taxon>Dikarya</taxon>
        <taxon>Ascomycota</taxon>
        <taxon>Pezizomycotina</taxon>
        <taxon>Dothideomycetes</taxon>
        <taxon>Pleosporomycetidae</taxon>
        <taxon>Venturiales</taxon>
        <taxon>Cylindrosympodiaceae</taxon>
        <taxon>Tothia</taxon>
    </lineage>
</organism>
<reference evidence="2" key="1">
    <citation type="journal article" date="2020" name="Stud. Mycol.">
        <title>101 Dothideomycetes genomes: a test case for predicting lifestyles and emergence of pathogens.</title>
        <authorList>
            <person name="Haridas S."/>
            <person name="Albert R."/>
            <person name="Binder M."/>
            <person name="Bloem J."/>
            <person name="Labutti K."/>
            <person name="Salamov A."/>
            <person name="Andreopoulos B."/>
            <person name="Baker S."/>
            <person name="Barry K."/>
            <person name="Bills G."/>
            <person name="Bluhm B."/>
            <person name="Cannon C."/>
            <person name="Castanera R."/>
            <person name="Culley D."/>
            <person name="Daum C."/>
            <person name="Ezra D."/>
            <person name="Gonzalez J."/>
            <person name="Henrissat B."/>
            <person name="Kuo A."/>
            <person name="Liang C."/>
            <person name="Lipzen A."/>
            <person name="Lutzoni F."/>
            <person name="Magnuson J."/>
            <person name="Mondo S."/>
            <person name="Nolan M."/>
            <person name="Ohm R."/>
            <person name="Pangilinan J."/>
            <person name="Park H.-J."/>
            <person name="Ramirez L."/>
            <person name="Alfaro M."/>
            <person name="Sun H."/>
            <person name="Tritt A."/>
            <person name="Yoshinaga Y."/>
            <person name="Zwiers L.-H."/>
            <person name="Turgeon B."/>
            <person name="Goodwin S."/>
            <person name="Spatafora J."/>
            <person name="Crous P."/>
            <person name="Grigoriev I."/>
        </authorList>
    </citation>
    <scope>NUCLEOTIDE SEQUENCE</scope>
    <source>
        <strain evidence="2">CBS 130266</strain>
    </source>
</reference>